<dbReference type="Proteomes" id="UP000467201">
    <property type="component" value="Chromosome"/>
</dbReference>
<feature type="domain" description="Flavin reductase like" evidence="3">
    <location>
        <begin position="18"/>
        <end position="154"/>
    </location>
</feature>
<reference evidence="4 5" key="1">
    <citation type="journal article" date="2019" name="Emerg. Microbes Infect.">
        <title>Comprehensive subspecies identification of 175 nontuberculous mycobacteria species based on 7547 genomic profiles.</title>
        <authorList>
            <person name="Matsumoto Y."/>
            <person name="Kinjo T."/>
            <person name="Motooka D."/>
            <person name="Nabeya D."/>
            <person name="Jung N."/>
            <person name="Uechi K."/>
            <person name="Horii T."/>
            <person name="Iida T."/>
            <person name="Fujita J."/>
            <person name="Nakamura S."/>
        </authorList>
    </citation>
    <scope>NUCLEOTIDE SEQUENCE [LARGE SCALE GENOMIC DNA]</scope>
    <source>
        <strain evidence="4 5">JCM 12405</strain>
    </source>
</reference>
<keyword evidence="2" id="KW-0560">Oxidoreductase</keyword>
<dbReference type="EMBL" id="AP022605">
    <property type="protein sequence ID" value="BBZ08492.1"/>
    <property type="molecule type" value="Genomic_DNA"/>
</dbReference>
<dbReference type="AlphaFoldDB" id="A0A7I7VV42"/>
<evidence type="ECO:0000256" key="2">
    <source>
        <dbReference type="ARBA" id="ARBA00023002"/>
    </source>
</evidence>
<organism evidence="4 5">
    <name type="scientific">Mycolicibacterium doricum</name>
    <dbReference type="NCBI Taxonomy" id="126673"/>
    <lineage>
        <taxon>Bacteria</taxon>
        <taxon>Bacillati</taxon>
        <taxon>Actinomycetota</taxon>
        <taxon>Actinomycetes</taxon>
        <taxon>Mycobacteriales</taxon>
        <taxon>Mycobacteriaceae</taxon>
        <taxon>Mycolicibacterium</taxon>
    </lineage>
</organism>
<evidence type="ECO:0000313" key="4">
    <source>
        <dbReference type="EMBL" id="BBZ08492.1"/>
    </source>
</evidence>
<accession>A0A7I7VV42</accession>
<dbReference type="KEGG" id="mdr:MDOR_26610"/>
<comment type="similarity">
    <text evidence="1">Belongs to the non-flavoprotein flavin reductase family.</text>
</comment>
<sequence length="170" mass="18406">MDTVTMPESGAESFESLVALLDYPMFVVTTRAGDVKSGCLVGFASQTSINPPRFLIGLSKRNKTFRVAQDATHLAVHVIARENIDLARLFGGETGDEIDKFDRCAWHIGPEGVPVLDGAGAWFVGKILDRFEVGDHVGHVLDPIAGQPPGEFTDWVTFADVRDVTPGHEA</sequence>
<name>A0A7I7VV42_9MYCO</name>
<proteinExistence type="inferred from homology"/>
<dbReference type="Pfam" id="PF01613">
    <property type="entry name" value="Flavin_Reduct"/>
    <property type="match status" value="1"/>
</dbReference>
<dbReference type="GO" id="GO:0010181">
    <property type="term" value="F:FMN binding"/>
    <property type="evidence" value="ECO:0007669"/>
    <property type="project" value="InterPro"/>
</dbReference>
<evidence type="ECO:0000256" key="1">
    <source>
        <dbReference type="ARBA" id="ARBA00008898"/>
    </source>
</evidence>
<dbReference type="SMART" id="SM00903">
    <property type="entry name" value="Flavin_Reduct"/>
    <property type="match status" value="1"/>
</dbReference>
<gene>
    <name evidence="4" type="ORF">MDOR_26610</name>
</gene>
<dbReference type="GO" id="GO:0042602">
    <property type="term" value="F:riboflavin reductase (NADPH) activity"/>
    <property type="evidence" value="ECO:0007669"/>
    <property type="project" value="TreeGrafter"/>
</dbReference>
<protein>
    <submittedName>
        <fullName evidence="4">Putative oxidoreductase</fullName>
    </submittedName>
</protein>
<dbReference type="PANTHER" id="PTHR30466:SF15">
    <property type="entry name" value="POSSIBLE OXIDOREDUCTASE"/>
    <property type="match status" value="1"/>
</dbReference>
<dbReference type="InterPro" id="IPR002563">
    <property type="entry name" value="Flavin_Rdtase-like_dom"/>
</dbReference>
<dbReference type="SUPFAM" id="SSF50475">
    <property type="entry name" value="FMN-binding split barrel"/>
    <property type="match status" value="1"/>
</dbReference>
<dbReference type="InterPro" id="IPR012349">
    <property type="entry name" value="Split_barrel_FMN-bd"/>
</dbReference>
<evidence type="ECO:0000259" key="3">
    <source>
        <dbReference type="SMART" id="SM00903"/>
    </source>
</evidence>
<dbReference type="Gene3D" id="2.30.110.10">
    <property type="entry name" value="Electron Transport, Fmn-binding Protein, Chain A"/>
    <property type="match status" value="1"/>
</dbReference>
<evidence type="ECO:0000313" key="5">
    <source>
        <dbReference type="Proteomes" id="UP000467201"/>
    </source>
</evidence>
<dbReference type="PANTHER" id="PTHR30466">
    <property type="entry name" value="FLAVIN REDUCTASE"/>
    <property type="match status" value="1"/>
</dbReference>
<dbReference type="InterPro" id="IPR050268">
    <property type="entry name" value="NADH-dep_flavin_reductase"/>
</dbReference>